<proteinExistence type="inferred from homology"/>
<dbReference type="SUPFAM" id="SSF46785">
    <property type="entry name" value="Winged helix' DNA-binding domain"/>
    <property type="match status" value="1"/>
</dbReference>
<sequence>MARGDLDDLAAFAAIAQARSFTRAAARLGLSPSALSHTLRDLERRLGVRLLARTTRSVAPTAAGRHLLKSLQPALDEIGQGLAALADWRDAPSGTLRLTTYSHGARTVLEPRLPRFLLDHPDIAVEVVVDDRLVDIVADGFDAGIRLGDTVERDMVTARVGPDLKTVVVGTPDYFAVHPRPESPADLREHRCINYRLIGAGGLLPWEFERDGREVKVQVGGQLIVNNETLAAAAVRAGAGLGYMMAHDVAGEIADGRLLQVLSDWCAPFPGCRLYYPSRQVSPALRALIDALRWADNEVVP</sequence>
<dbReference type="PANTHER" id="PTHR30537:SF1">
    <property type="entry name" value="HTH-TYPE TRANSCRIPTIONAL REGULATOR PGRR"/>
    <property type="match status" value="1"/>
</dbReference>
<keyword evidence="3" id="KW-0238">DNA-binding</keyword>
<dbReference type="PANTHER" id="PTHR30537">
    <property type="entry name" value="HTH-TYPE TRANSCRIPTIONAL REGULATOR"/>
    <property type="match status" value="1"/>
</dbReference>
<dbReference type="InterPro" id="IPR005119">
    <property type="entry name" value="LysR_subst-bd"/>
</dbReference>
<evidence type="ECO:0000313" key="7">
    <source>
        <dbReference type="Proteomes" id="UP000012488"/>
    </source>
</evidence>
<dbReference type="RefSeq" id="WP_039893409.1">
    <property type="nucleotide sequence ID" value="NZ_CP043538.1"/>
</dbReference>
<evidence type="ECO:0000256" key="4">
    <source>
        <dbReference type="ARBA" id="ARBA00023163"/>
    </source>
</evidence>
<evidence type="ECO:0000313" key="6">
    <source>
        <dbReference type="EMBL" id="QGY06413.1"/>
    </source>
</evidence>
<gene>
    <name evidence="6" type="ORF">MMSR116_29550</name>
</gene>
<dbReference type="CDD" id="cd08474">
    <property type="entry name" value="PBP2_CrgA_like_5"/>
    <property type="match status" value="1"/>
</dbReference>
<dbReference type="PRINTS" id="PR00039">
    <property type="entry name" value="HTHLYSR"/>
</dbReference>
<name>A0A6B9FUQ4_9HYPH</name>
<dbReference type="Proteomes" id="UP000012488">
    <property type="component" value="Chromosome"/>
</dbReference>
<dbReference type="GO" id="GO:0006351">
    <property type="term" value="P:DNA-templated transcription"/>
    <property type="evidence" value="ECO:0007669"/>
    <property type="project" value="TreeGrafter"/>
</dbReference>
<dbReference type="InterPro" id="IPR036390">
    <property type="entry name" value="WH_DNA-bd_sf"/>
</dbReference>
<protein>
    <submittedName>
        <fullName evidence="6">LysR family transcriptional regulator</fullName>
    </submittedName>
</protein>
<keyword evidence="2" id="KW-0805">Transcription regulation</keyword>
<dbReference type="InterPro" id="IPR036388">
    <property type="entry name" value="WH-like_DNA-bd_sf"/>
</dbReference>
<reference evidence="6 7" key="2">
    <citation type="journal article" date="2013" name="Genome Announc.">
        <title>Draft Genome Sequence of Methylobacterium mesophilicum Strain SR1.6/6, Isolated from Citrus sinensis.</title>
        <authorList>
            <person name="Marinho Almeida D."/>
            <person name="Dini-Andreote F."/>
            <person name="Camargo Neves A.A."/>
            <person name="Juca Ramos R.T."/>
            <person name="Andreote F.D."/>
            <person name="Carneiro A.R."/>
            <person name="Oliveira de Souza Lima A."/>
            <person name="Caracciolo Gomes de Sa P.H."/>
            <person name="Ribeiro Barbosa M.S."/>
            <person name="Araujo W.L."/>
            <person name="Silva A."/>
        </authorList>
    </citation>
    <scope>NUCLEOTIDE SEQUENCE [LARGE SCALE GENOMIC DNA]</scope>
    <source>
        <strain evidence="6 7">SR1.6/6</strain>
    </source>
</reference>
<dbReference type="FunFam" id="1.10.10.10:FF:000001">
    <property type="entry name" value="LysR family transcriptional regulator"/>
    <property type="match status" value="1"/>
</dbReference>
<keyword evidence="4" id="KW-0804">Transcription</keyword>
<evidence type="ECO:0000256" key="3">
    <source>
        <dbReference type="ARBA" id="ARBA00023125"/>
    </source>
</evidence>
<dbReference type="Pfam" id="PF00126">
    <property type="entry name" value="HTH_1"/>
    <property type="match status" value="1"/>
</dbReference>
<dbReference type="GO" id="GO:0003700">
    <property type="term" value="F:DNA-binding transcription factor activity"/>
    <property type="evidence" value="ECO:0007669"/>
    <property type="project" value="InterPro"/>
</dbReference>
<dbReference type="InterPro" id="IPR000847">
    <property type="entry name" value="LysR_HTH_N"/>
</dbReference>
<feature type="domain" description="HTH lysR-type" evidence="5">
    <location>
        <begin position="1"/>
        <end position="61"/>
    </location>
</feature>
<reference evidence="6 7" key="1">
    <citation type="journal article" date="2012" name="Genet. Mol. Biol.">
        <title>Analysis of 16S rRNA and mxaF genes revealing insights into Methylobacterium niche-specific plant association.</title>
        <authorList>
            <person name="Dourado M.N."/>
            <person name="Andreote F.D."/>
            <person name="Dini-Andreote F."/>
            <person name="Conti R."/>
            <person name="Araujo J.M."/>
            <person name="Araujo W.L."/>
        </authorList>
    </citation>
    <scope>NUCLEOTIDE SEQUENCE [LARGE SCALE GENOMIC DNA]</scope>
    <source>
        <strain evidence="6 7">SR1.6/6</strain>
    </source>
</reference>
<dbReference type="Gene3D" id="3.40.190.290">
    <property type="match status" value="1"/>
</dbReference>
<dbReference type="PROSITE" id="PS50931">
    <property type="entry name" value="HTH_LYSR"/>
    <property type="match status" value="1"/>
</dbReference>
<evidence type="ECO:0000259" key="5">
    <source>
        <dbReference type="PROSITE" id="PS50931"/>
    </source>
</evidence>
<dbReference type="EMBL" id="CP043538">
    <property type="protein sequence ID" value="QGY06413.1"/>
    <property type="molecule type" value="Genomic_DNA"/>
</dbReference>
<evidence type="ECO:0000256" key="1">
    <source>
        <dbReference type="ARBA" id="ARBA00009437"/>
    </source>
</evidence>
<comment type="similarity">
    <text evidence="1">Belongs to the LysR transcriptional regulatory family.</text>
</comment>
<accession>A0A6B9FUQ4</accession>
<dbReference type="OrthoDB" id="9813056at2"/>
<dbReference type="KEGG" id="mmes:MMSR116_29550"/>
<dbReference type="InterPro" id="IPR058163">
    <property type="entry name" value="LysR-type_TF_proteobact-type"/>
</dbReference>
<dbReference type="GO" id="GO:0043565">
    <property type="term" value="F:sequence-specific DNA binding"/>
    <property type="evidence" value="ECO:0007669"/>
    <property type="project" value="TreeGrafter"/>
</dbReference>
<dbReference type="Pfam" id="PF03466">
    <property type="entry name" value="LysR_substrate"/>
    <property type="match status" value="1"/>
</dbReference>
<evidence type="ECO:0000256" key="2">
    <source>
        <dbReference type="ARBA" id="ARBA00023015"/>
    </source>
</evidence>
<organism evidence="6 7">
    <name type="scientific">Methylobacterium mesophilicum SR1.6/6</name>
    <dbReference type="NCBI Taxonomy" id="908290"/>
    <lineage>
        <taxon>Bacteria</taxon>
        <taxon>Pseudomonadati</taxon>
        <taxon>Pseudomonadota</taxon>
        <taxon>Alphaproteobacteria</taxon>
        <taxon>Hyphomicrobiales</taxon>
        <taxon>Methylobacteriaceae</taxon>
        <taxon>Methylobacterium</taxon>
    </lineage>
</organism>
<dbReference type="SUPFAM" id="SSF53850">
    <property type="entry name" value="Periplasmic binding protein-like II"/>
    <property type="match status" value="1"/>
</dbReference>
<dbReference type="AlphaFoldDB" id="A0A6B9FUQ4"/>
<dbReference type="Gene3D" id="1.10.10.10">
    <property type="entry name" value="Winged helix-like DNA-binding domain superfamily/Winged helix DNA-binding domain"/>
    <property type="match status" value="1"/>
</dbReference>